<dbReference type="EMBL" id="CP006019">
    <property type="protein sequence ID" value="AIF69225.1"/>
    <property type="molecule type" value="Genomic_DNA"/>
</dbReference>
<accession>A0A075LR67</accession>
<organism evidence="1 2">
    <name type="scientific">Palaeococcus pacificus DY20341</name>
    <dbReference type="NCBI Taxonomy" id="1343739"/>
    <lineage>
        <taxon>Archaea</taxon>
        <taxon>Methanobacteriati</taxon>
        <taxon>Methanobacteriota</taxon>
        <taxon>Thermococci</taxon>
        <taxon>Thermococcales</taxon>
        <taxon>Thermococcaceae</taxon>
        <taxon>Palaeococcus</taxon>
    </lineage>
</organism>
<dbReference type="Proteomes" id="UP000027981">
    <property type="component" value="Chromosome"/>
</dbReference>
<dbReference type="AlphaFoldDB" id="A0A075LR67"/>
<gene>
    <name evidence="1" type="ORF">PAP_04040</name>
</gene>
<dbReference type="KEGG" id="ppac:PAP_04040"/>
<dbReference type="OrthoDB" id="100801at2157"/>
<reference evidence="1 2" key="2">
    <citation type="journal article" date="2015" name="Genome Announc.">
        <title>Complete Genome Sequence of Hyperthermophilic Piezophilic Archaeon Palaeococcus pacificus DY20341T, Isolated from Deep-Sea Hydrothermal Sediments.</title>
        <authorList>
            <person name="Zeng X."/>
            <person name="Jebbar M."/>
            <person name="Shao Z."/>
        </authorList>
    </citation>
    <scope>NUCLEOTIDE SEQUENCE [LARGE SCALE GENOMIC DNA]</scope>
    <source>
        <strain evidence="1 2">DY20341</strain>
    </source>
</reference>
<dbReference type="HOGENOM" id="CLU_051622_0_0_2"/>
<dbReference type="InterPro" id="IPR011990">
    <property type="entry name" value="TPR-like_helical_dom_sf"/>
</dbReference>
<proteinExistence type="predicted"/>
<evidence type="ECO:0000313" key="1">
    <source>
        <dbReference type="EMBL" id="AIF69225.1"/>
    </source>
</evidence>
<dbReference type="eggNOG" id="arCOG05844">
    <property type="taxonomic scope" value="Archaea"/>
</dbReference>
<sequence>MEIIPDHVINESFKVASIIRDPYFRSIAYAKMAYELYGVQNKRYKEAFTKAVEATKEIDNPQALIRSLIEIAKYLAKCRIPAYKKVFYQAFEMTKQFSSSLKDELTEEIIQTLIELKEYDEALYYAIELEDKIKRNDNFLKLLNYYLKVGKMRKAHFIINHLDDEPWRSIAAIETLKVHLKREEYGSAIKVLSTIKNPYWLSEGMRETAIYLKKQGAPRATLEKFIYIAKNMSENYGEEVLKNLLIGFGIVGEVEFALNILYSLPLKKRASVLIELTARVIHEPKILKEIMKNIDDELFAKVGKFVMDRLLENPAEEYLGVVEIVGSKSMDEALLTKVVTFYSKLGKYQKSIHLAQRISDNYLRSLAFGSIAVNLLKEGNVDRALEIALEVKHPKWSSWLMEELLIKILEMAKEQEIENDLEKKAKEEKTLWES</sequence>
<evidence type="ECO:0000313" key="2">
    <source>
        <dbReference type="Proteomes" id="UP000027981"/>
    </source>
</evidence>
<keyword evidence="2" id="KW-1185">Reference proteome</keyword>
<evidence type="ECO:0008006" key="3">
    <source>
        <dbReference type="Google" id="ProtNLM"/>
    </source>
</evidence>
<reference evidence="2" key="1">
    <citation type="submission" date="2013-06" db="EMBL/GenBank/DDBJ databases">
        <title>Complete Genome Sequence of Hyperthermophilic Palaeococcus pacificus DY20341T, Isolated from a Deep-Sea Hydrothermal Sediments.</title>
        <authorList>
            <person name="Zeng X."/>
            <person name="Shao Z."/>
        </authorList>
    </citation>
    <scope>NUCLEOTIDE SEQUENCE [LARGE SCALE GENOMIC DNA]</scope>
    <source>
        <strain evidence="2">DY20341</strain>
    </source>
</reference>
<protein>
    <recommendedName>
        <fullName evidence="3">Prenyltransferase</fullName>
    </recommendedName>
</protein>
<dbReference type="Gene3D" id="1.25.40.10">
    <property type="entry name" value="Tetratricopeptide repeat domain"/>
    <property type="match status" value="2"/>
</dbReference>
<name>A0A075LR67_9EURY</name>